<proteinExistence type="predicted"/>
<keyword evidence="2" id="KW-1185">Reference proteome</keyword>
<gene>
    <name evidence="1" type="ORF">K504DRAFT_501839</name>
</gene>
<name>A0A6G1KDR7_9PLEO</name>
<reference evidence="1" key="1">
    <citation type="journal article" date="2020" name="Stud. Mycol.">
        <title>101 Dothideomycetes genomes: a test case for predicting lifestyles and emergence of pathogens.</title>
        <authorList>
            <person name="Haridas S."/>
            <person name="Albert R."/>
            <person name="Binder M."/>
            <person name="Bloem J."/>
            <person name="Labutti K."/>
            <person name="Salamov A."/>
            <person name="Andreopoulos B."/>
            <person name="Baker S."/>
            <person name="Barry K."/>
            <person name="Bills G."/>
            <person name="Bluhm B."/>
            <person name="Cannon C."/>
            <person name="Castanera R."/>
            <person name="Culley D."/>
            <person name="Daum C."/>
            <person name="Ezra D."/>
            <person name="Gonzalez J."/>
            <person name="Henrissat B."/>
            <person name="Kuo A."/>
            <person name="Liang C."/>
            <person name="Lipzen A."/>
            <person name="Lutzoni F."/>
            <person name="Magnuson J."/>
            <person name="Mondo S."/>
            <person name="Nolan M."/>
            <person name="Ohm R."/>
            <person name="Pangilinan J."/>
            <person name="Park H.-J."/>
            <person name="Ramirez L."/>
            <person name="Alfaro M."/>
            <person name="Sun H."/>
            <person name="Tritt A."/>
            <person name="Yoshinaga Y."/>
            <person name="Zwiers L.-H."/>
            <person name="Turgeon B."/>
            <person name="Goodwin S."/>
            <person name="Spatafora J."/>
            <person name="Crous P."/>
            <person name="Grigoriev I."/>
        </authorList>
    </citation>
    <scope>NUCLEOTIDE SEQUENCE</scope>
    <source>
        <strain evidence="1">CBS 279.74</strain>
    </source>
</reference>
<dbReference type="Proteomes" id="UP000799428">
    <property type="component" value="Unassembled WGS sequence"/>
</dbReference>
<evidence type="ECO:0000313" key="2">
    <source>
        <dbReference type="Proteomes" id="UP000799428"/>
    </source>
</evidence>
<dbReference type="Gene3D" id="3.30.560.10">
    <property type="entry name" value="Glucose Oxidase, domain 3"/>
    <property type="match status" value="1"/>
</dbReference>
<accession>A0A6G1KDR7</accession>
<evidence type="ECO:0000313" key="1">
    <source>
        <dbReference type="EMBL" id="KAF2710581.1"/>
    </source>
</evidence>
<dbReference type="AlphaFoldDB" id="A0A6G1KDR7"/>
<dbReference type="OrthoDB" id="269227at2759"/>
<dbReference type="EMBL" id="MU005769">
    <property type="protein sequence ID" value="KAF2710581.1"/>
    <property type="molecule type" value="Genomic_DNA"/>
</dbReference>
<sequence length="54" mass="6071">MFDDWSEFGVFWKNGPLDISHSELVAEAKPFHEAPSTTWISKGEKLTEVAYAGL</sequence>
<organism evidence="1 2">
    <name type="scientific">Pleomassaria siparia CBS 279.74</name>
    <dbReference type="NCBI Taxonomy" id="1314801"/>
    <lineage>
        <taxon>Eukaryota</taxon>
        <taxon>Fungi</taxon>
        <taxon>Dikarya</taxon>
        <taxon>Ascomycota</taxon>
        <taxon>Pezizomycotina</taxon>
        <taxon>Dothideomycetes</taxon>
        <taxon>Pleosporomycetidae</taxon>
        <taxon>Pleosporales</taxon>
        <taxon>Pleomassariaceae</taxon>
        <taxon>Pleomassaria</taxon>
    </lineage>
</organism>
<protein>
    <submittedName>
        <fullName evidence="1">Uncharacterized protein</fullName>
    </submittedName>
</protein>